<dbReference type="Proteomes" id="UP000612456">
    <property type="component" value="Unassembled WGS sequence"/>
</dbReference>
<dbReference type="AlphaFoldDB" id="A0A916YVG0"/>
<name>A0A916YVG0_9BACL</name>
<comment type="caution">
    <text evidence="1">The sequence shown here is derived from an EMBL/GenBank/DDBJ whole genome shotgun (WGS) entry which is preliminary data.</text>
</comment>
<organism evidence="1 2">
    <name type="scientific">Paenibacillus nasutitermitis</name>
    <dbReference type="NCBI Taxonomy" id="1652958"/>
    <lineage>
        <taxon>Bacteria</taxon>
        <taxon>Bacillati</taxon>
        <taxon>Bacillota</taxon>
        <taxon>Bacilli</taxon>
        <taxon>Bacillales</taxon>
        <taxon>Paenibacillaceae</taxon>
        <taxon>Paenibacillus</taxon>
    </lineage>
</organism>
<keyword evidence="2" id="KW-1185">Reference proteome</keyword>
<reference evidence="1" key="1">
    <citation type="journal article" date="2014" name="Int. J. Syst. Evol. Microbiol.">
        <title>Complete genome sequence of Corynebacterium casei LMG S-19264T (=DSM 44701T), isolated from a smear-ripened cheese.</title>
        <authorList>
            <consortium name="US DOE Joint Genome Institute (JGI-PGF)"/>
            <person name="Walter F."/>
            <person name="Albersmeier A."/>
            <person name="Kalinowski J."/>
            <person name="Ruckert C."/>
        </authorList>
    </citation>
    <scope>NUCLEOTIDE SEQUENCE</scope>
    <source>
        <strain evidence="1">CGMCC 1.15178</strain>
    </source>
</reference>
<reference evidence="1" key="2">
    <citation type="submission" date="2020-09" db="EMBL/GenBank/DDBJ databases">
        <authorList>
            <person name="Sun Q."/>
            <person name="Zhou Y."/>
        </authorList>
    </citation>
    <scope>NUCLEOTIDE SEQUENCE</scope>
    <source>
        <strain evidence="1">CGMCC 1.15178</strain>
    </source>
</reference>
<protein>
    <submittedName>
        <fullName evidence="1">Uncharacterized protein</fullName>
    </submittedName>
</protein>
<sequence>MYAKNVMDSFYYLFIFIRSEPLNPVLYQILYKYKSWLHKDLKINYRSVNTLIKELNLVDDHQCKTRIISNLKKISVFDRARNIERIYLSILPIQYIIQSLINVIDQKETEKIRIMASSVHNYPSFILGKYYCNSIDFWNEHINYYNRTFQSDFMYDWKHLFLEYYPKNEN</sequence>
<gene>
    <name evidence="1" type="ORF">GCM10010911_20620</name>
</gene>
<evidence type="ECO:0000313" key="2">
    <source>
        <dbReference type="Proteomes" id="UP000612456"/>
    </source>
</evidence>
<accession>A0A916YVG0</accession>
<proteinExistence type="predicted"/>
<evidence type="ECO:0000313" key="1">
    <source>
        <dbReference type="EMBL" id="GGD62730.1"/>
    </source>
</evidence>
<dbReference type="EMBL" id="BMHP01000002">
    <property type="protein sequence ID" value="GGD62730.1"/>
    <property type="molecule type" value="Genomic_DNA"/>
</dbReference>